<gene>
    <name evidence="1" type="ORF">CCMA1212_010210</name>
</gene>
<proteinExistence type="predicted"/>
<keyword evidence="2" id="KW-1185">Reference proteome</keyword>
<comment type="caution">
    <text evidence="1">The sequence shown here is derived from an EMBL/GenBank/DDBJ whole genome shotgun (WGS) entry which is preliminary data.</text>
</comment>
<dbReference type="Proteomes" id="UP001642720">
    <property type="component" value="Unassembled WGS sequence"/>
</dbReference>
<evidence type="ECO:0000313" key="2">
    <source>
        <dbReference type="Proteomes" id="UP001642720"/>
    </source>
</evidence>
<protein>
    <submittedName>
        <fullName evidence="1">Uncharacterized protein</fullName>
    </submittedName>
</protein>
<name>A0ABY2GQW0_9HYPO</name>
<evidence type="ECO:0000313" key="1">
    <source>
        <dbReference type="EMBL" id="TFA97985.1"/>
    </source>
</evidence>
<reference evidence="1 2" key="1">
    <citation type="submission" date="2018-01" db="EMBL/GenBank/DDBJ databases">
        <title>Genome characterization of the sugarcane-associated fungus Trichoderma ghanense CCMA-1212 and their application in lignocelulose bioconversion.</title>
        <authorList>
            <person name="Steindorff A.S."/>
            <person name="Mendes T.D."/>
            <person name="Vilela E.S.D."/>
            <person name="Rodrigues D.S."/>
            <person name="Formighieri E.F."/>
            <person name="Melo I.S."/>
            <person name="Favaro L.C.L."/>
        </authorList>
    </citation>
    <scope>NUCLEOTIDE SEQUENCE [LARGE SCALE GENOMIC DNA]</scope>
    <source>
        <strain evidence="1 2">CCMA-1212</strain>
    </source>
</reference>
<dbReference type="RefSeq" id="XP_073554187.1">
    <property type="nucleotide sequence ID" value="XM_073707262.1"/>
</dbReference>
<dbReference type="GeneID" id="300581712"/>
<accession>A0ABY2GQW0</accession>
<organism evidence="1 2">
    <name type="scientific">Trichoderma ghanense</name>
    <dbReference type="NCBI Taxonomy" id="65468"/>
    <lineage>
        <taxon>Eukaryota</taxon>
        <taxon>Fungi</taxon>
        <taxon>Dikarya</taxon>
        <taxon>Ascomycota</taxon>
        <taxon>Pezizomycotina</taxon>
        <taxon>Sordariomycetes</taxon>
        <taxon>Hypocreomycetidae</taxon>
        <taxon>Hypocreales</taxon>
        <taxon>Hypocreaceae</taxon>
        <taxon>Trichoderma</taxon>
    </lineage>
</organism>
<sequence length="282" mass="31919">MLPVQDPTYLVAPNWTYRPGGSIALGNIVLDPFRPQHVLSKPTKPLPETETAMEYNWTLATEKLRSINVSIWTRMFDQLSVKLGPRRNRGQKIKFYMKALETVYFKELPSMEEIQERVNEEKVRTILSPSSIFRYPVYMVTGVKIARGFTLVHEGTEQYMFNVKGADTVTPQLAVGASVGMASKTTRSDGFQSGNEIIFAYQLLIIKPKGWGQKMAYQLDDFRHKAALLVDDDDDDDDDDEAEEDVEVEVITGTDENIATVQKGIVPLNPDNKQHAWVFQAV</sequence>
<dbReference type="EMBL" id="PPTA01000024">
    <property type="protein sequence ID" value="TFA97985.1"/>
    <property type="molecule type" value="Genomic_DNA"/>
</dbReference>